<dbReference type="Pfam" id="PF13432">
    <property type="entry name" value="TPR_16"/>
    <property type="match status" value="1"/>
</dbReference>
<evidence type="ECO:0000256" key="1">
    <source>
        <dbReference type="ARBA" id="ARBA00022679"/>
    </source>
</evidence>
<feature type="repeat" description="TPR" evidence="2">
    <location>
        <begin position="107"/>
        <end position="140"/>
    </location>
</feature>
<dbReference type="Gene3D" id="1.25.40.10">
    <property type="entry name" value="Tetratricopeptide repeat domain"/>
    <property type="match status" value="1"/>
</dbReference>
<dbReference type="PATRIC" id="fig|1121015.4.peg.1895"/>
<evidence type="ECO:0000256" key="2">
    <source>
        <dbReference type="PROSITE-ProRule" id="PRU00339"/>
    </source>
</evidence>
<dbReference type="InterPro" id="IPR011990">
    <property type="entry name" value="TPR-like_helical_dom_sf"/>
</dbReference>
<evidence type="ECO:0000313" key="3">
    <source>
        <dbReference type="EMBL" id="KFN42866.1"/>
    </source>
</evidence>
<dbReference type="OrthoDB" id="9766687at2"/>
<dbReference type="Gene3D" id="3.40.50.300">
    <property type="entry name" value="P-loop containing nucleotide triphosphate hydrolases"/>
    <property type="match status" value="1"/>
</dbReference>
<evidence type="ECO:0000313" key="4">
    <source>
        <dbReference type="Proteomes" id="UP000029385"/>
    </source>
</evidence>
<dbReference type="PROSITE" id="PS50005">
    <property type="entry name" value="TPR"/>
    <property type="match status" value="1"/>
</dbReference>
<dbReference type="SMART" id="SM00028">
    <property type="entry name" value="TPR"/>
    <property type="match status" value="5"/>
</dbReference>
<dbReference type="InterPro" id="IPR027417">
    <property type="entry name" value="P-loop_NTPase"/>
</dbReference>
<dbReference type="EMBL" id="AVCI01000007">
    <property type="protein sequence ID" value="KFN42866.1"/>
    <property type="molecule type" value="Genomic_DNA"/>
</dbReference>
<dbReference type="Proteomes" id="UP000029385">
    <property type="component" value="Unassembled WGS sequence"/>
</dbReference>
<dbReference type="InterPro" id="IPR026634">
    <property type="entry name" value="TPST-like"/>
</dbReference>
<dbReference type="SUPFAM" id="SSF48452">
    <property type="entry name" value="TPR-like"/>
    <property type="match status" value="1"/>
</dbReference>
<sequence length="509" mass="56010">MENRLQRLWQRGIWHARNENLEAAQACFESILARDPKHGPARFRLSMIAARRGRFEEAVAMAEQILVDDPNRPEVLAHLARCHLLAGDLDLSRQTAERALATPAQDAVVIDSLAVVFTQLGDLPRALNLFDQAIARQPDQASLHYNRAIAFRGDGQPEEAERDLEVCLTLNPLHSKAHWALAGLHRVTPEHNHLDRLRRLEQATAAANGTDELVSLALFKELDDLGKNDEAWAALTPILQRRRAAAGQGQHGTDTDALFGALIRHCDAAFLAPAALASQGQTPIFVIGMPRAGIALLGRQLGRHSQVRASGTRVGFARQLRRQLAISGMRPFDAAMVEASLGTDFAALGERCRDILAKESQGKAFVCESQPMDFLMAALIARALPEARFLHVVRDPLDTCLSILTQPGNEVLLPQQDAEAIASFHVGYQAWMQHLHPLISGRILDVHYESLVEKPEMVLRVVCAFLGLRYESSLREGPALHKRRIGRSRAYAGPLAAAKKRLQSALAGP</sequence>
<dbReference type="GO" id="GO:0008476">
    <property type="term" value="F:protein-tyrosine sulfotransferase activity"/>
    <property type="evidence" value="ECO:0007669"/>
    <property type="project" value="InterPro"/>
</dbReference>
<dbReference type="PANTHER" id="PTHR12788">
    <property type="entry name" value="PROTEIN-TYROSINE SULFOTRANSFERASE 2"/>
    <property type="match status" value="1"/>
</dbReference>
<dbReference type="STRING" id="1121015.GCA_000420545_02302"/>
<proteinExistence type="predicted"/>
<name>A0A091AU40_9GAMM</name>
<dbReference type="AlphaFoldDB" id="A0A091AU40"/>
<reference evidence="3 4" key="1">
    <citation type="submission" date="2013-09" db="EMBL/GenBank/DDBJ databases">
        <title>Genome sequencing of Arenimonas oryziterrae.</title>
        <authorList>
            <person name="Chen F."/>
            <person name="Wang G."/>
        </authorList>
    </citation>
    <scope>NUCLEOTIDE SEQUENCE [LARGE SCALE GENOMIC DNA]</scope>
    <source>
        <strain evidence="3 4">YC6267</strain>
    </source>
</reference>
<keyword evidence="4" id="KW-1185">Reference proteome</keyword>
<gene>
    <name evidence="3" type="ORF">N789_12100</name>
</gene>
<dbReference type="eggNOG" id="COG0457">
    <property type="taxonomic scope" value="Bacteria"/>
</dbReference>
<keyword evidence="1" id="KW-0808">Transferase</keyword>
<dbReference type="Pfam" id="PF13469">
    <property type="entry name" value="Sulfotransfer_3"/>
    <property type="match status" value="1"/>
</dbReference>
<dbReference type="SUPFAM" id="SSF52540">
    <property type="entry name" value="P-loop containing nucleoside triphosphate hydrolases"/>
    <property type="match status" value="1"/>
</dbReference>
<dbReference type="Pfam" id="PF14559">
    <property type="entry name" value="TPR_19"/>
    <property type="match status" value="1"/>
</dbReference>
<comment type="caution">
    <text evidence="3">The sequence shown here is derived from an EMBL/GenBank/DDBJ whole genome shotgun (WGS) entry which is preliminary data.</text>
</comment>
<dbReference type="PANTHER" id="PTHR12788:SF10">
    <property type="entry name" value="PROTEIN-TYROSINE SULFOTRANSFERASE"/>
    <property type="match status" value="1"/>
</dbReference>
<dbReference type="InterPro" id="IPR019734">
    <property type="entry name" value="TPR_rpt"/>
</dbReference>
<protein>
    <submittedName>
        <fullName evidence="3">Uncharacterized protein</fullName>
    </submittedName>
</protein>
<accession>A0A091AU40</accession>
<organism evidence="3 4">
    <name type="scientific">Arenimonas oryziterrae DSM 21050 = YC6267</name>
    <dbReference type="NCBI Taxonomy" id="1121015"/>
    <lineage>
        <taxon>Bacteria</taxon>
        <taxon>Pseudomonadati</taxon>
        <taxon>Pseudomonadota</taxon>
        <taxon>Gammaproteobacteria</taxon>
        <taxon>Lysobacterales</taxon>
        <taxon>Lysobacteraceae</taxon>
        <taxon>Arenimonas</taxon>
    </lineage>
</organism>
<keyword evidence="2" id="KW-0802">TPR repeat</keyword>